<dbReference type="EMBL" id="LRHK01000001">
    <property type="protein sequence ID" value="KWX19185.1"/>
    <property type="molecule type" value="Genomic_DNA"/>
</dbReference>
<feature type="compositionally biased region" description="Basic and acidic residues" evidence="1">
    <location>
        <begin position="272"/>
        <end position="282"/>
    </location>
</feature>
<feature type="compositionally biased region" description="Basic and acidic residues" evidence="1">
    <location>
        <begin position="186"/>
        <end position="203"/>
    </location>
</feature>
<evidence type="ECO:0000313" key="3">
    <source>
        <dbReference type="Proteomes" id="UP000070452"/>
    </source>
</evidence>
<feature type="region of interest" description="Disordered" evidence="1">
    <location>
        <begin position="1"/>
        <end position="51"/>
    </location>
</feature>
<dbReference type="AlphaFoldDB" id="A0A132PA27"/>
<accession>A0A132PA27</accession>
<evidence type="ECO:0000313" key="2">
    <source>
        <dbReference type="EMBL" id="KWX19185.1"/>
    </source>
</evidence>
<feature type="compositionally biased region" description="Low complexity" evidence="1">
    <location>
        <begin position="71"/>
        <end position="81"/>
    </location>
</feature>
<name>A0A132PA27_ENTFC</name>
<comment type="caution">
    <text evidence="2">The sequence shown here is derived from an EMBL/GenBank/DDBJ whole genome shotgun (WGS) entry which is preliminary data.</text>
</comment>
<feature type="region of interest" description="Disordered" evidence="1">
    <location>
        <begin position="146"/>
        <end position="167"/>
    </location>
</feature>
<organism evidence="2 3">
    <name type="scientific">Enterococcus faecium</name>
    <name type="common">Streptococcus faecium</name>
    <dbReference type="NCBI Taxonomy" id="1352"/>
    <lineage>
        <taxon>Bacteria</taxon>
        <taxon>Bacillati</taxon>
        <taxon>Bacillota</taxon>
        <taxon>Bacilli</taxon>
        <taxon>Lactobacillales</taxon>
        <taxon>Enterococcaceae</taxon>
        <taxon>Enterococcus</taxon>
    </lineage>
</organism>
<reference evidence="2 3" key="1">
    <citation type="submission" date="2016-01" db="EMBL/GenBank/DDBJ databases">
        <title>Molecular Mechanisms for transfer of large genomic segments between Enterococcus faecium strains.</title>
        <authorList>
            <person name="Garcia-Solache M.A."/>
            <person name="Lebreton F."/>
            <person name="Mclaughlin R.E."/>
            <person name="Whiteaker J.D."/>
            <person name="Gilmore M.S."/>
            <person name="Rice L.B."/>
        </authorList>
    </citation>
    <scope>NUCLEOTIDE SEQUENCE [LARGE SCALE GENOMIC DNA]</scope>
    <source>
        <strain evidence="2 3">D344RRF x C68</strain>
    </source>
</reference>
<feature type="region of interest" description="Disordered" evidence="1">
    <location>
        <begin position="63"/>
        <end position="119"/>
    </location>
</feature>
<gene>
    <name evidence="2" type="ORF">AWT83_12155</name>
</gene>
<feature type="region of interest" description="Disordered" evidence="1">
    <location>
        <begin position="186"/>
        <end position="205"/>
    </location>
</feature>
<dbReference type="Proteomes" id="UP000070452">
    <property type="component" value="Unassembled WGS sequence"/>
</dbReference>
<feature type="compositionally biased region" description="Basic and acidic residues" evidence="1">
    <location>
        <begin position="108"/>
        <end position="119"/>
    </location>
</feature>
<protein>
    <submittedName>
        <fullName evidence="2">Uncharacterized protein</fullName>
    </submittedName>
</protein>
<feature type="compositionally biased region" description="Polar residues" evidence="1">
    <location>
        <begin position="21"/>
        <end position="32"/>
    </location>
</feature>
<proteinExistence type="predicted"/>
<sequence>MKELKAKAKVTQAMTRDGLTLENQATGEVENISSREAEQDLSAPGPGGTADKLLERADAIHDGHKAKKAAKQAGAVAAEGDAALHRPSARLQLSEEERADPDLQPYIRKSDKRADKLDKARAAIPKKRVPVKETVFDEASGKAKTVLHFDKQDKGPPSLKPNPAGRPVSEVFLFGHGKIHEVEHENVGVEGGHKGEELAERQAGKAIRSTIRHHRLKPYWDAEKAERRLLSANAEYFYQKSLRDNPEIAQAASNPISRFWQETADQAPVRQGRPDSGPDRRRGGTGRGQDSRGLHESGQGRSQRK</sequence>
<evidence type="ECO:0000256" key="1">
    <source>
        <dbReference type="SAM" id="MobiDB-lite"/>
    </source>
</evidence>
<feature type="region of interest" description="Disordered" evidence="1">
    <location>
        <begin position="253"/>
        <end position="305"/>
    </location>
</feature>